<proteinExistence type="predicted"/>
<protein>
    <submittedName>
        <fullName evidence="3">IS110 family transposase</fullName>
    </submittedName>
</protein>
<comment type="caution">
    <text evidence="3">The sequence shown here is derived from an EMBL/GenBank/DDBJ whole genome shotgun (WGS) entry which is preliminary data.</text>
</comment>
<evidence type="ECO:0000259" key="1">
    <source>
        <dbReference type="Pfam" id="PF01548"/>
    </source>
</evidence>
<evidence type="ECO:0000313" key="3">
    <source>
        <dbReference type="EMBL" id="MCH7408956.1"/>
    </source>
</evidence>
<accession>A0ABS9UXP8</accession>
<feature type="domain" description="Transposase IS116/IS110/IS902 C-terminal" evidence="2">
    <location>
        <begin position="345"/>
        <end position="417"/>
    </location>
</feature>
<dbReference type="EMBL" id="JAKZGP010000010">
    <property type="protein sequence ID" value="MCH7408956.1"/>
    <property type="molecule type" value="Genomic_DNA"/>
</dbReference>
<dbReference type="PANTHER" id="PTHR33055:SF13">
    <property type="entry name" value="TRANSPOSASE"/>
    <property type="match status" value="1"/>
</dbReference>
<sequence>MLAMISVADQSLKSHIPRSKYFLAKSTSPKSLKLKGYGTGIYLNGSHQSTGCGNYLLVIFLIGVDECFACDVGSRSHWVAVGQSEQDVREFGVFNQDLLAMADWLKEKSAKTIAIESTGTYWQNLYAILLSKGFHLILCNGKFTKNIKGKKTDVKDCQWIQKLHTLGLLTSSFLPDGSAEELRTYCRQRANLMHLAASTSKKMQKNLRLLYLRLDVVVNDICGLTGLLIIRAICEGETDPNKLASLRHKNCRKSEEEIAKALHSNGRRDYLFALQQELDTYDHIQKKIEDCDKEIEKKLNEIIDSDSNKHEHYLESKPHKRVNKNTPKDIDMNLKAYQMFEGTDLLAIEGMSFSTVLALMSEVGMEGIKKFKTAKHFASWLRLAPNNKVSGGKVLSSKIPKGSNRLKIALRNAANAIGNLKDSIPLRDFFQRISFRKGRVSAISATARKLAVIIWNMVVKGVPYINPEGYLYLDQKRKLGLVKRIKKQIDKFGLTNEDLGLELSPN</sequence>
<dbReference type="InterPro" id="IPR002525">
    <property type="entry name" value="Transp_IS110-like_N"/>
</dbReference>
<dbReference type="Proteomes" id="UP001165489">
    <property type="component" value="Unassembled WGS sequence"/>
</dbReference>
<dbReference type="Pfam" id="PF01548">
    <property type="entry name" value="DEDD_Tnp_IS110"/>
    <property type="match status" value="1"/>
</dbReference>
<dbReference type="NCBIfam" id="NF033542">
    <property type="entry name" value="transpos_IS110"/>
    <property type="match status" value="1"/>
</dbReference>
<evidence type="ECO:0000313" key="4">
    <source>
        <dbReference type="Proteomes" id="UP001165489"/>
    </source>
</evidence>
<organism evidence="3 4">
    <name type="scientific">Belliella filtrata</name>
    <dbReference type="NCBI Taxonomy" id="2923435"/>
    <lineage>
        <taxon>Bacteria</taxon>
        <taxon>Pseudomonadati</taxon>
        <taxon>Bacteroidota</taxon>
        <taxon>Cytophagia</taxon>
        <taxon>Cytophagales</taxon>
        <taxon>Cyclobacteriaceae</taxon>
        <taxon>Belliella</taxon>
    </lineage>
</organism>
<feature type="domain" description="Transposase IS110-like N-terminal" evidence="1">
    <location>
        <begin position="70"/>
        <end position="210"/>
    </location>
</feature>
<reference evidence="3" key="1">
    <citation type="submission" date="2022-03" db="EMBL/GenBank/DDBJ databases">
        <title>De novo assembled genomes of Belliella spp. (Cyclobacteriaceae) strains.</title>
        <authorList>
            <person name="Szabo A."/>
            <person name="Korponai K."/>
            <person name="Felfoldi T."/>
        </authorList>
    </citation>
    <scope>NUCLEOTIDE SEQUENCE</scope>
    <source>
        <strain evidence="3">DSM 111904</strain>
    </source>
</reference>
<dbReference type="PANTHER" id="PTHR33055">
    <property type="entry name" value="TRANSPOSASE FOR INSERTION SEQUENCE ELEMENT IS1111A"/>
    <property type="match status" value="1"/>
</dbReference>
<dbReference type="Pfam" id="PF02371">
    <property type="entry name" value="Transposase_20"/>
    <property type="match status" value="1"/>
</dbReference>
<dbReference type="InterPro" id="IPR003346">
    <property type="entry name" value="Transposase_20"/>
</dbReference>
<dbReference type="InterPro" id="IPR047650">
    <property type="entry name" value="Transpos_IS110"/>
</dbReference>
<keyword evidence="4" id="KW-1185">Reference proteome</keyword>
<gene>
    <name evidence="3" type="ORF">MM239_06090</name>
</gene>
<evidence type="ECO:0000259" key="2">
    <source>
        <dbReference type="Pfam" id="PF02371"/>
    </source>
</evidence>
<dbReference type="RefSeq" id="WP_241347317.1">
    <property type="nucleotide sequence ID" value="NZ_JAKZGP010000010.1"/>
</dbReference>
<name>A0ABS9UXP8_9BACT</name>